<dbReference type="GO" id="GO:0003677">
    <property type="term" value="F:DNA binding"/>
    <property type="evidence" value="ECO:0007669"/>
    <property type="project" value="UniProtKB-KW"/>
</dbReference>
<dbReference type="OrthoDB" id="9815875at2"/>
<accession>A0A3N1HE24</accession>
<dbReference type="InterPro" id="IPR002104">
    <property type="entry name" value="Integrase_catalytic"/>
</dbReference>
<dbReference type="InterPro" id="IPR013762">
    <property type="entry name" value="Integrase-like_cat_sf"/>
</dbReference>
<evidence type="ECO:0000259" key="3">
    <source>
        <dbReference type="PROSITE" id="PS51898"/>
    </source>
</evidence>
<dbReference type="EMBL" id="RJKM01000001">
    <property type="protein sequence ID" value="ROP40713.1"/>
    <property type="molecule type" value="Genomic_DNA"/>
</dbReference>
<keyword evidence="2" id="KW-0233">DNA recombination</keyword>
<dbReference type="PROSITE" id="PS51898">
    <property type="entry name" value="TYR_RECOMBINASE"/>
    <property type="match status" value="1"/>
</dbReference>
<keyword evidence="1" id="KW-0238">DNA-binding</keyword>
<dbReference type="Pfam" id="PF00589">
    <property type="entry name" value="Phage_integrase"/>
    <property type="match status" value="1"/>
</dbReference>
<feature type="domain" description="Tyr recombinase" evidence="3">
    <location>
        <begin position="141"/>
        <end position="331"/>
    </location>
</feature>
<dbReference type="AlphaFoldDB" id="A0A3N1HE24"/>
<evidence type="ECO:0000256" key="1">
    <source>
        <dbReference type="ARBA" id="ARBA00023125"/>
    </source>
</evidence>
<dbReference type="GO" id="GO:0006310">
    <property type="term" value="P:DNA recombination"/>
    <property type="evidence" value="ECO:0007669"/>
    <property type="project" value="UniProtKB-KW"/>
</dbReference>
<dbReference type="Gene3D" id="1.10.150.130">
    <property type="match status" value="1"/>
</dbReference>
<name>A0A3N1HE24_9PSEU</name>
<reference evidence="4 5" key="1">
    <citation type="submission" date="2018-11" db="EMBL/GenBank/DDBJ databases">
        <title>Sequencing the genomes of 1000 actinobacteria strains.</title>
        <authorList>
            <person name="Klenk H.-P."/>
        </authorList>
    </citation>
    <scope>NUCLEOTIDE SEQUENCE [LARGE SCALE GENOMIC DNA]</scope>
    <source>
        <strain evidence="4 5">DSM 44231</strain>
    </source>
</reference>
<dbReference type="GO" id="GO:0015074">
    <property type="term" value="P:DNA integration"/>
    <property type="evidence" value="ECO:0007669"/>
    <property type="project" value="InterPro"/>
</dbReference>
<dbReference type="SUPFAM" id="SSF47823">
    <property type="entry name" value="lambda integrase-like, N-terminal domain"/>
    <property type="match status" value="1"/>
</dbReference>
<gene>
    <name evidence="4" type="ORF">EDD40_6130</name>
</gene>
<dbReference type="InterPro" id="IPR010998">
    <property type="entry name" value="Integrase_recombinase_N"/>
</dbReference>
<comment type="caution">
    <text evidence="4">The sequence shown here is derived from an EMBL/GenBank/DDBJ whole genome shotgun (WGS) entry which is preliminary data.</text>
</comment>
<evidence type="ECO:0000313" key="4">
    <source>
        <dbReference type="EMBL" id="ROP40713.1"/>
    </source>
</evidence>
<evidence type="ECO:0000256" key="2">
    <source>
        <dbReference type="ARBA" id="ARBA00023172"/>
    </source>
</evidence>
<dbReference type="SUPFAM" id="SSF56349">
    <property type="entry name" value="DNA breaking-rejoining enzymes"/>
    <property type="match status" value="1"/>
</dbReference>
<dbReference type="Proteomes" id="UP000268727">
    <property type="component" value="Unassembled WGS sequence"/>
</dbReference>
<proteinExistence type="predicted"/>
<keyword evidence="5" id="KW-1185">Reference proteome</keyword>
<sequence>MISCHIVSQDLVAVAPTDALPVTPTERLAVLEVAAEQYVRTQRPANTQRAYAADWKVWTRYVTELGIPEDSATAGALVGFVVWLERQDAAPTTVDRRLAGAVVGLRQRGAEPPKAATEAARAALNGYRRRLAEAGEKRGRGKAPAMEVKHLRAMSAACPDTLTGIRDRALALLAFAIAGRRSEVAALLVSDVVEAPEGLVVTIRSGKTGGRTVAVPHGSHESTCPVRAWRAWLAASGITEGAAFRRIDRHGRILGGLAAQSVGAVITQAGERAGVTVRFTGHSARAGLVTEARRAGHDAKTISQHTGHAPNSRVLYDYMRTVDQWADNAAAGIGL</sequence>
<dbReference type="Gene3D" id="1.10.443.10">
    <property type="entry name" value="Intergrase catalytic core"/>
    <property type="match status" value="1"/>
</dbReference>
<evidence type="ECO:0000313" key="5">
    <source>
        <dbReference type="Proteomes" id="UP000268727"/>
    </source>
</evidence>
<dbReference type="InterPro" id="IPR011010">
    <property type="entry name" value="DNA_brk_join_enz"/>
</dbReference>
<organism evidence="4 5">
    <name type="scientific">Saccharothrix texasensis</name>
    <dbReference type="NCBI Taxonomy" id="103734"/>
    <lineage>
        <taxon>Bacteria</taxon>
        <taxon>Bacillati</taxon>
        <taxon>Actinomycetota</taxon>
        <taxon>Actinomycetes</taxon>
        <taxon>Pseudonocardiales</taxon>
        <taxon>Pseudonocardiaceae</taxon>
        <taxon>Saccharothrix</taxon>
    </lineage>
</organism>
<protein>
    <submittedName>
        <fullName evidence="4">Site-specific recombinase XerD</fullName>
    </submittedName>
</protein>